<dbReference type="EMBL" id="AJWY01009753">
    <property type="protein sequence ID" value="EKC57453.1"/>
    <property type="molecule type" value="Genomic_DNA"/>
</dbReference>
<feature type="coiled-coil region" evidence="1">
    <location>
        <begin position="28"/>
        <end position="58"/>
    </location>
</feature>
<proteinExistence type="predicted"/>
<evidence type="ECO:0000313" key="3">
    <source>
        <dbReference type="EMBL" id="EKC57453.1"/>
    </source>
</evidence>
<sequence length="150" mass="16639">TLEQIAQRKTDRMAERLYLTDAQKKQVYEINLQQLKEMEAQREAMRNAQAERAEQMKSILSTEQFVKWAQMQQRPAPKHPRMHGPKAGKPGCGPACPKAGKPAPEGLCPREGRPCPEVCPEAGECPKANGEAPRGKARRGAVKAAQNPEE</sequence>
<accession>K1SIP0</accession>
<gene>
    <name evidence="3" type="ORF">LEA_14349</name>
</gene>
<feature type="region of interest" description="Disordered" evidence="2">
    <location>
        <begin position="69"/>
        <end position="92"/>
    </location>
</feature>
<evidence type="ECO:0000256" key="1">
    <source>
        <dbReference type="SAM" id="Coils"/>
    </source>
</evidence>
<name>K1SIP0_9ZZZZ</name>
<keyword evidence="1" id="KW-0175">Coiled coil</keyword>
<evidence type="ECO:0000256" key="2">
    <source>
        <dbReference type="SAM" id="MobiDB-lite"/>
    </source>
</evidence>
<comment type="caution">
    <text evidence="3">The sequence shown here is derived from an EMBL/GenBank/DDBJ whole genome shotgun (WGS) entry which is preliminary data.</text>
</comment>
<feature type="compositionally biased region" description="Basic residues" evidence="2">
    <location>
        <begin position="76"/>
        <end position="86"/>
    </location>
</feature>
<feature type="region of interest" description="Disordered" evidence="2">
    <location>
        <begin position="122"/>
        <end position="150"/>
    </location>
</feature>
<dbReference type="AlphaFoldDB" id="K1SIP0"/>
<reference evidence="3" key="1">
    <citation type="journal article" date="2013" name="Environ. Microbiol.">
        <title>Microbiota from the distal guts of lean and obese adolescents exhibit partial functional redundancy besides clear differences in community structure.</title>
        <authorList>
            <person name="Ferrer M."/>
            <person name="Ruiz A."/>
            <person name="Lanza F."/>
            <person name="Haange S.B."/>
            <person name="Oberbach A."/>
            <person name="Till H."/>
            <person name="Bargiela R."/>
            <person name="Campoy C."/>
            <person name="Segura M.T."/>
            <person name="Richter M."/>
            <person name="von Bergen M."/>
            <person name="Seifert J."/>
            <person name="Suarez A."/>
        </authorList>
    </citation>
    <scope>NUCLEOTIDE SEQUENCE</scope>
</reference>
<feature type="non-terminal residue" evidence="3">
    <location>
        <position position="1"/>
    </location>
</feature>
<protein>
    <submittedName>
        <fullName evidence="3">Uncharacterized protein</fullName>
    </submittedName>
</protein>
<organism evidence="3">
    <name type="scientific">human gut metagenome</name>
    <dbReference type="NCBI Taxonomy" id="408170"/>
    <lineage>
        <taxon>unclassified sequences</taxon>
        <taxon>metagenomes</taxon>
        <taxon>organismal metagenomes</taxon>
    </lineage>
</organism>